<evidence type="ECO:0000313" key="2">
    <source>
        <dbReference type="EMBL" id="OIP03954.1"/>
    </source>
</evidence>
<evidence type="ECO:0000259" key="1">
    <source>
        <dbReference type="Pfam" id="PF01266"/>
    </source>
</evidence>
<dbReference type="PANTHER" id="PTHR42720:SF1">
    <property type="entry name" value="GLYCEROL 3-PHOSPHATE OXIDASE"/>
    <property type="match status" value="1"/>
</dbReference>
<dbReference type="AlphaFoldDB" id="A0A1J5B7I4"/>
<feature type="domain" description="FAD dependent oxidoreductase" evidence="1">
    <location>
        <begin position="9"/>
        <end position="257"/>
    </location>
</feature>
<dbReference type="PANTHER" id="PTHR42720">
    <property type="entry name" value="GLYCEROL-3-PHOSPHATE DEHYDROGENASE"/>
    <property type="match status" value="1"/>
</dbReference>
<sequence length="360" mass="41649">MSNFSRDYDCVIIGGGIFGLYAASFLSAKGTKVAILEKEKTIFERASKINQARVHRGYHYPRSFATAQKVANYYHRFCNDFHFSLLKPFKQYYAVSKKNSKISAADYIRFCRKISIPLKEIDPCLYFNKNKVSAAFEVEESCFNYLKIKEYFLKKFTNNNKVDIYYKTFPASYKIINSHYILSLNNTLVKLKTPFVINATYSNINEINKMFGFDNYKIKYELCELALGRVSNGFSRMGLTVIDGPLFSLMPFTDGNVCSLSSVRFTPISTSYLKPQNIECRRRSNWRKMESLAGNYLKHDFRFRYKSSIIDIKPILLASEKDDSRPTLITCHSKNPFFISVLAGKISTIYDLEEKLNEII</sequence>
<dbReference type="InterPro" id="IPR036188">
    <property type="entry name" value="FAD/NAD-bd_sf"/>
</dbReference>
<accession>A0A1J5B7I4</accession>
<evidence type="ECO:0000313" key="3">
    <source>
        <dbReference type="Proteomes" id="UP000183605"/>
    </source>
</evidence>
<protein>
    <recommendedName>
        <fullName evidence="1">FAD dependent oxidoreductase domain-containing protein</fullName>
    </recommendedName>
</protein>
<organism evidence="2 3">
    <name type="scientific">Candidatus Beckwithbacteria bacterium CG2_30_44_31</name>
    <dbReference type="NCBI Taxonomy" id="1805035"/>
    <lineage>
        <taxon>Bacteria</taxon>
        <taxon>Candidatus Beckwithiibacteriota</taxon>
    </lineage>
</organism>
<name>A0A1J5B7I4_9BACT</name>
<proteinExistence type="predicted"/>
<dbReference type="Pfam" id="PF01266">
    <property type="entry name" value="DAO"/>
    <property type="match status" value="1"/>
</dbReference>
<gene>
    <name evidence="2" type="ORF">AUK18_01010</name>
</gene>
<dbReference type="InterPro" id="IPR006076">
    <property type="entry name" value="FAD-dep_OxRdtase"/>
</dbReference>
<dbReference type="InterPro" id="IPR052745">
    <property type="entry name" value="G3P_Oxidase/Oxidoreductase"/>
</dbReference>
<dbReference type="EMBL" id="MNXQ01000019">
    <property type="protein sequence ID" value="OIP03954.1"/>
    <property type="molecule type" value="Genomic_DNA"/>
</dbReference>
<dbReference type="Proteomes" id="UP000183605">
    <property type="component" value="Unassembled WGS sequence"/>
</dbReference>
<dbReference type="SUPFAM" id="SSF51905">
    <property type="entry name" value="FAD/NAD(P)-binding domain"/>
    <property type="match status" value="1"/>
</dbReference>
<reference evidence="2 3" key="1">
    <citation type="journal article" date="2016" name="Environ. Microbiol.">
        <title>Genomic resolution of a cold subsurface aquifer community provides metabolic insights for novel microbes adapted to high CO concentrations.</title>
        <authorList>
            <person name="Probst A.J."/>
            <person name="Castelle C.J."/>
            <person name="Singh A."/>
            <person name="Brown C.T."/>
            <person name="Anantharaman K."/>
            <person name="Sharon I."/>
            <person name="Hug L.A."/>
            <person name="Burstein D."/>
            <person name="Emerson J.B."/>
            <person name="Thomas B.C."/>
            <person name="Banfield J.F."/>
        </authorList>
    </citation>
    <scope>NUCLEOTIDE SEQUENCE [LARGE SCALE GENOMIC DNA]</scope>
    <source>
        <strain evidence="2">CG2_30_44_31</strain>
    </source>
</reference>
<dbReference type="Gene3D" id="3.30.9.10">
    <property type="entry name" value="D-Amino Acid Oxidase, subunit A, domain 2"/>
    <property type="match status" value="1"/>
</dbReference>
<dbReference type="Gene3D" id="3.50.50.60">
    <property type="entry name" value="FAD/NAD(P)-binding domain"/>
    <property type="match status" value="1"/>
</dbReference>
<comment type="caution">
    <text evidence="2">The sequence shown here is derived from an EMBL/GenBank/DDBJ whole genome shotgun (WGS) entry which is preliminary data.</text>
</comment>